<name>A0A164IXB4_9NOCA</name>
<accession>A0A164IXB4</accession>
<dbReference type="AlphaFoldDB" id="A0A164IXB4"/>
<gene>
    <name evidence="2" type="ORF">AWN90_04245</name>
</gene>
<dbReference type="Proteomes" id="UP000076512">
    <property type="component" value="Unassembled WGS sequence"/>
</dbReference>
<proteinExistence type="predicted"/>
<feature type="compositionally biased region" description="Acidic residues" evidence="1">
    <location>
        <begin position="159"/>
        <end position="168"/>
    </location>
</feature>
<dbReference type="RefSeq" id="WP_067577848.1">
    <property type="nucleotide sequence ID" value="NZ_JABMCZ010000003.1"/>
</dbReference>
<dbReference type="EMBL" id="LWGR01000016">
    <property type="protein sequence ID" value="KZM69830.1"/>
    <property type="molecule type" value="Genomic_DNA"/>
</dbReference>
<dbReference type="STRING" id="455432.AWN90_04245"/>
<comment type="caution">
    <text evidence="2">The sequence shown here is derived from an EMBL/GenBank/DDBJ whole genome shotgun (WGS) entry which is preliminary data.</text>
</comment>
<dbReference type="OrthoDB" id="9066681at2"/>
<protein>
    <submittedName>
        <fullName evidence="2">Uncharacterized protein</fullName>
    </submittedName>
</protein>
<feature type="region of interest" description="Disordered" evidence="1">
    <location>
        <begin position="156"/>
        <end position="175"/>
    </location>
</feature>
<reference evidence="2 3" key="1">
    <citation type="submission" date="2016-04" db="EMBL/GenBank/DDBJ databases">
        <authorList>
            <person name="Evans L.H."/>
            <person name="Alamgir A."/>
            <person name="Owens N."/>
            <person name="Weber N.D."/>
            <person name="Virtaneva K."/>
            <person name="Barbian K."/>
            <person name="Babar A."/>
            <person name="Rosenke K."/>
        </authorList>
    </citation>
    <scope>NUCLEOTIDE SEQUENCE [LARGE SCALE GENOMIC DNA]</scope>
    <source>
        <strain evidence="2 3">IFM 0406</strain>
    </source>
</reference>
<sequence>MSEYQYYEFVAIDRPLTRREQAQVRELSTRAPITATRFVNEYHWGNFTGDPERMVERYYDAHLYVTNWGTHRFLLRLPRATLDPDVVDRYRIGGQVTVRTTGDHLLIDMTSDDYDGDWEESAQDSLSVLSGVRSELVAGDLRPLYLAWLAGVGPGEPGDAFDEEDDEREPPVPPGLRTLTAPQRALADFLRVDPDVLNIAAAVSPESTLAADDPEALSAWLAGLDAGEKHGLLLRVACGGAAAVQAELLGRRRSATATGQSAPGTRTVADLLDGAARHRADRERAEVAARERGRARQQAERARERERRLRGLAAEGEKAWDRVDALAGTGRSGSYDAAADLLTDLRVLAERGGGTAEFDQRIAGIRDRHRRRPALLRRLADPGITGGV</sequence>
<keyword evidence="3" id="KW-1185">Reference proteome</keyword>
<evidence type="ECO:0000313" key="2">
    <source>
        <dbReference type="EMBL" id="KZM69830.1"/>
    </source>
</evidence>
<organism evidence="2 3">
    <name type="scientific">Nocardia terpenica</name>
    <dbReference type="NCBI Taxonomy" id="455432"/>
    <lineage>
        <taxon>Bacteria</taxon>
        <taxon>Bacillati</taxon>
        <taxon>Actinomycetota</taxon>
        <taxon>Actinomycetes</taxon>
        <taxon>Mycobacteriales</taxon>
        <taxon>Nocardiaceae</taxon>
        <taxon>Nocardia</taxon>
    </lineage>
</organism>
<evidence type="ECO:0000313" key="3">
    <source>
        <dbReference type="Proteomes" id="UP000076512"/>
    </source>
</evidence>
<evidence type="ECO:0000256" key="1">
    <source>
        <dbReference type="SAM" id="MobiDB-lite"/>
    </source>
</evidence>